<evidence type="ECO:0000256" key="1">
    <source>
        <dbReference type="ARBA" id="ARBA00007921"/>
    </source>
</evidence>
<feature type="region of interest" description="G4" evidence="9">
    <location>
        <begin position="122"/>
        <end position="125"/>
    </location>
</feature>
<dbReference type="PANTHER" id="PTHR42698">
    <property type="entry name" value="GTPASE ERA"/>
    <property type="match status" value="1"/>
</dbReference>
<dbReference type="NCBIfam" id="TIGR00436">
    <property type="entry name" value="era"/>
    <property type="match status" value="1"/>
</dbReference>
<dbReference type="CDD" id="cd22534">
    <property type="entry name" value="KH-II_Era"/>
    <property type="match status" value="1"/>
</dbReference>
<evidence type="ECO:0000256" key="3">
    <source>
        <dbReference type="ARBA" id="ARBA00022517"/>
    </source>
</evidence>
<dbReference type="InterPro" id="IPR006073">
    <property type="entry name" value="GTP-bd"/>
</dbReference>
<keyword evidence="14" id="KW-1185">Reference proteome</keyword>
<evidence type="ECO:0000259" key="12">
    <source>
        <dbReference type="PROSITE" id="PS51713"/>
    </source>
</evidence>
<feature type="region of interest" description="G1" evidence="9">
    <location>
        <begin position="11"/>
        <end position="18"/>
    </location>
</feature>
<evidence type="ECO:0000256" key="6">
    <source>
        <dbReference type="ARBA" id="ARBA00023134"/>
    </source>
</evidence>
<dbReference type="GO" id="GO:0003924">
    <property type="term" value="F:GTPase activity"/>
    <property type="evidence" value="ECO:0007669"/>
    <property type="project" value="UniProtKB-UniRule"/>
</dbReference>
<dbReference type="RefSeq" id="WP_068367321.1">
    <property type="nucleotide sequence ID" value="NZ_CALTYF010000010.1"/>
</dbReference>
<keyword evidence="5 8" id="KW-0694">RNA-binding</keyword>
<dbReference type="GO" id="GO:0005525">
    <property type="term" value="F:GTP binding"/>
    <property type="evidence" value="ECO:0007669"/>
    <property type="project" value="UniProtKB-UniRule"/>
</dbReference>
<dbReference type="GO" id="GO:0005829">
    <property type="term" value="C:cytosol"/>
    <property type="evidence" value="ECO:0007669"/>
    <property type="project" value="TreeGrafter"/>
</dbReference>
<protein>
    <recommendedName>
        <fullName evidence="2 8">GTPase Era</fullName>
    </recommendedName>
</protein>
<feature type="region of interest" description="G3" evidence="9">
    <location>
        <begin position="58"/>
        <end position="61"/>
    </location>
</feature>
<evidence type="ECO:0000259" key="11">
    <source>
        <dbReference type="PROSITE" id="PS50823"/>
    </source>
</evidence>
<dbReference type="InterPro" id="IPR005225">
    <property type="entry name" value="Small_GTP-bd"/>
</dbReference>
<dbReference type="InterPro" id="IPR027417">
    <property type="entry name" value="P-loop_NTPase"/>
</dbReference>
<gene>
    <name evidence="8" type="primary">era</name>
    <name evidence="13" type="ORF">HMPREF1863_00711</name>
</gene>
<reference evidence="14" key="1">
    <citation type="submission" date="2016-01" db="EMBL/GenBank/DDBJ databases">
        <authorList>
            <person name="Mitreva M."/>
            <person name="Pepin K.H."/>
            <person name="Mihindukulasuriya K.A."/>
            <person name="Fulton R."/>
            <person name="Fronick C."/>
            <person name="O'Laughlin M."/>
            <person name="Miner T."/>
            <person name="Herter B."/>
            <person name="Rosa B.A."/>
            <person name="Cordes M."/>
            <person name="Tomlinson C."/>
            <person name="Wollam A."/>
            <person name="Palsikar V.B."/>
            <person name="Mardis E.R."/>
            <person name="Wilson R.K."/>
        </authorList>
    </citation>
    <scope>NUCLEOTIDE SEQUENCE [LARGE SCALE GENOMIC DNA]</scope>
    <source>
        <strain evidence="14">DNF00729</strain>
    </source>
</reference>
<dbReference type="EMBL" id="LSDG01000023">
    <property type="protein sequence ID" value="KXB66985.1"/>
    <property type="molecule type" value="Genomic_DNA"/>
</dbReference>
<feature type="binding site" evidence="8">
    <location>
        <begin position="11"/>
        <end position="18"/>
    </location>
    <ligand>
        <name>GTP</name>
        <dbReference type="ChEBI" id="CHEBI:37565"/>
    </ligand>
</feature>
<keyword evidence="4 8" id="KW-0547">Nucleotide-binding</keyword>
<evidence type="ECO:0000256" key="10">
    <source>
        <dbReference type="RuleBase" id="RU003761"/>
    </source>
</evidence>
<dbReference type="AlphaFoldDB" id="A0A134AH57"/>
<dbReference type="HAMAP" id="MF_00367">
    <property type="entry name" value="GTPase_Era"/>
    <property type="match status" value="1"/>
</dbReference>
<evidence type="ECO:0000256" key="5">
    <source>
        <dbReference type="ARBA" id="ARBA00022884"/>
    </source>
</evidence>
<dbReference type="Proteomes" id="UP000070442">
    <property type="component" value="Unassembled WGS sequence"/>
</dbReference>
<organism evidence="13 14">
    <name type="scientific">Aedoeadaptatus coxii</name>
    <dbReference type="NCBI Taxonomy" id="755172"/>
    <lineage>
        <taxon>Bacteria</taxon>
        <taxon>Bacillati</taxon>
        <taxon>Bacillota</taxon>
        <taxon>Tissierellia</taxon>
        <taxon>Tissierellales</taxon>
        <taxon>Peptoniphilaceae</taxon>
        <taxon>Aedoeadaptatus</taxon>
    </lineage>
</organism>
<dbReference type="GO" id="GO:0005886">
    <property type="term" value="C:plasma membrane"/>
    <property type="evidence" value="ECO:0007669"/>
    <property type="project" value="UniProtKB-SubCell"/>
</dbReference>
<evidence type="ECO:0000256" key="9">
    <source>
        <dbReference type="PROSITE-ProRule" id="PRU01050"/>
    </source>
</evidence>
<feature type="binding site" evidence="8">
    <location>
        <begin position="58"/>
        <end position="62"/>
    </location>
    <ligand>
        <name>GTP</name>
        <dbReference type="ChEBI" id="CHEBI:37565"/>
    </ligand>
</feature>
<dbReference type="InterPro" id="IPR009019">
    <property type="entry name" value="KH_sf_prok-type"/>
</dbReference>
<dbReference type="FunFam" id="3.30.300.20:FF:000003">
    <property type="entry name" value="GTPase Era"/>
    <property type="match status" value="1"/>
</dbReference>
<dbReference type="NCBIfam" id="TIGR00231">
    <property type="entry name" value="small_GTP"/>
    <property type="match status" value="1"/>
</dbReference>
<evidence type="ECO:0000256" key="2">
    <source>
        <dbReference type="ARBA" id="ARBA00020484"/>
    </source>
</evidence>
<dbReference type="InterPro" id="IPR004044">
    <property type="entry name" value="KH_dom_type_2"/>
</dbReference>
<dbReference type="InterPro" id="IPR030388">
    <property type="entry name" value="G_ERA_dom"/>
</dbReference>
<comment type="function">
    <text evidence="8">An essential GTPase that binds both GDP and GTP, with rapid nucleotide exchange. Plays a role in 16S rRNA processing and 30S ribosomal subunit biogenesis and possibly also in cell cycle regulation and energy metabolism.</text>
</comment>
<comment type="subcellular location">
    <subcellularLocation>
        <location evidence="8">Cytoplasm</location>
    </subcellularLocation>
    <subcellularLocation>
        <location evidence="8">Cell membrane</location>
        <topology evidence="8">Peripheral membrane protein</topology>
    </subcellularLocation>
</comment>
<evidence type="ECO:0000313" key="14">
    <source>
        <dbReference type="Proteomes" id="UP000070442"/>
    </source>
</evidence>
<keyword evidence="7 8" id="KW-0472">Membrane</keyword>
<dbReference type="GO" id="GO:0000028">
    <property type="term" value="P:ribosomal small subunit assembly"/>
    <property type="evidence" value="ECO:0007669"/>
    <property type="project" value="TreeGrafter"/>
</dbReference>
<sequence length="298" mass="33844">MYKSGFVSVVGRPNVGKSTLLNRILKEKISITSNKAQTTRNKITMIYSDDRGQIVFLDTPGIQSPRNKLGDYMLKTSESSLEGVDVVVMVVDMSDYLGAKDKMILEAMEKLAKDVPAILVINKVDTAPRDEVLPIIARFSEMGIFKDIVPVSALKDENIEHLIDTIFDYLKEGPQYYPEDMITDQPEKFIVSEIIREKALFNLHEEVPHGVAVSIDRMRPYDDKDMLDLQATIYVERDSHKGIIIGKGGQMLKRIGMEARKEIEAFLDSPVNLQLWVKVSKNWREKAEKVKAFGYRTD</sequence>
<dbReference type="PROSITE" id="PS51713">
    <property type="entry name" value="G_ERA"/>
    <property type="match status" value="1"/>
</dbReference>
<dbReference type="NCBIfam" id="NF000908">
    <property type="entry name" value="PRK00089.1"/>
    <property type="match status" value="1"/>
</dbReference>
<proteinExistence type="inferred from homology"/>
<evidence type="ECO:0000256" key="7">
    <source>
        <dbReference type="ARBA" id="ARBA00023136"/>
    </source>
</evidence>
<dbReference type="PROSITE" id="PS50823">
    <property type="entry name" value="KH_TYPE_2"/>
    <property type="match status" value="1"/>
</dbReference>
<keyword evidence="8" id="KW-0963">Cytoplasm</keyword>
<feature type="region of interest" description="G5" evidence="9">
    <location>
        <begin position="151"/>
        <end position="153"/>
    </location>
</feature>
<feature type="binding site" evidence="8">
    <location>
        <begin position="122"/>
        <end position="125"/>
    </location>
    <ligand>
        <name>GTP</name>
        <dbReference type="ChEBI" id="CHEBI:37565"/>
    </ligand>
</feature>
<comment type="subunit">
    <text evidence="8">Monomer.</text>
</comment>
<dbReference type="InterPro" id="IPR005662">
    <property type="entry name" value="GTPase_Era-like"/>
</dbReference>
<evidence type="ECO:0000313" key="13">
    <source>
        <dbReference type="EMBL" id="KXB66985.1"/>
    </source>
</evidence>
<keyword evidence="6 8" id="KW-0342">GTP-binding</keyword>
<dbReference type="Pfam" id="PF01926">
    <property type="entry name" value="MMR_HSR1"/>
    <property type="match status" value="1"/>
</dbReference>
<dbReference type="Gene3D" id="3.30.300.20">
    <property type="match status" value="1"/>
</dbReference>
<dbReference type="GO" id="GO:0070181">
    <property type="term" value="F:small ribosomal subunit rRNA binding"/>
    <property type="evidence" value="ECO:0007669"/>
    <property type="project" value="UniProtKB-UniRule"/>
</dbReference>
<dbReference type="GO" id="GO:0043024">
    <property type="term" value="F:ribosomal small subunit binding"/>
    <property type="evidence" value="ECO:0007669"/>
    <property type="project" value="TreeGrafter"/>
</dbReference>
<comment type="similarity">
    <text evidence="1 8 9 10">Belongs to the TRAFAC class TrmE-Era-EngA-EngB-Septin-like GTPase superfamily. Era GTPase family.</text>
</comment>
<keyword evidence="8" id="KW-0699">rRNA-binding</keyword>
<dbReference type="PATRIC" id="fig|755172.3.peg.681"/>
<feature type="region of interest" description="G2" evidence="9">
    <location>
        <begin position="37"/>
        <end position="41"/>
    </location>
</feature>
<comment type="caution">
    <text evidence="13">The sequence shown here is derived from an EMBL/GenBank/DDBJ whole genome shotgun (WGS) entry which is preliminary data.</text>
</comment>
<dbReference type="OrthoDB" id="9805918at2"/>
<dbReference type="PANTHER" id="PTHR42698:SF1">
    <property type="entry name" value="GTPASE ERA, MITOCHONDRIAL"/>
    <property type="match status" value="1"/>
</dbReference>
<feature type="domain" description="Era-type G" evidence="12">
    <location>
        <begin position="3"/>
        <end position="172"/>
    </location>
</feature>
<dbReference type="FunFam" id="3.40.50.300:FF:000094">
    <property type="entry name" value="GTPase Era"/>
    <property type="match status" value="1"/>
</dbReference>
<dbReference type="CDD" id="cd04163">
    <property type="entry name" value="Era"/>
    <property type="match status" value="1"/>
</dbReference>
<dbReference type="InterPro" id="IPR015946">
    <property type="entry name" value="KH_dom-like_a/b"/>
</dbReference>
<dbReference type="SUPFAM" id="SSF52540">
    <property type="entry name" value="P-loop containing nucleoside triphosphate hydrolases"/>
    <property type="match status" value="1"/>
</dbReference>
<keyword evidence="8" id="KW-1003">Cell membrane</keyword>
<evidence type="ECO:0000256" key="8">
    <source>
        <dbReference type="HAMAP-Rule" id="MF_00367"/>
    </source>
</evidence>
<keyword evidence="3 8" id="KW-0690">Ribosome biogenesis</keyword>
<evidence type="ECO:0000256" key="4">
    <source>
        <dbReference type="ARBA" id="ARBA00022741"/>
    </source>
</evidence>
<name>A0A134AH57_9FIRM</name>
<dbReference type="Pfam" id="PF07650">
    <property type="entry name" value="KH_2"/>
    <property type="match status" value="1"/>
</dbReference>
<dbReference type="SUPFAM" id="SSF54814">
    <property type="entry name" value="Prokaryotic type KH domain (KH-domain type II)"/>
    <property type="match status" value="1"/>
</dbReference>
<dbReference type="STRING" id="755172.HMPREF1863_00711"/>
<accession>A0A134AH57</accession>
<dbReference type="Gene3D" id="3.40.50.300">
    <property type="entry name" value="P-loop containing nucleotide triphosphate hydrolases"/>
    <property type="match status" value="1"/>
</dbReference>
<feature type="domain" description="KH type-2" evidence="11">
    <location>
        <begin position="195"/>
        <end position="281"/>
    </location>
</feature>